<keyword evidence="1" id="KW-0812">Transmembrane</keyword>
<gene>
    <name evidence="2" type="ORF">PGLA2088_LOCUS24326</name>
</gene>
<evidence type="ECO:0000313" key="2">
    <source>
        <dbReference type="EMBL" id="CAE8685160.1"/>
    </source>
</evidence>
<dbReference type="AlphaFoldDB" id="A0A813JT45"/>
<organism evidence="2 3">
    <name type="scientific">Polarella glacialis</name>
    <name type="common">Dinoflagellate</name>
    <dbReference type="NCBI Taxonomy" id="89957"/>
    <lineage>
        <taxon>Eukaryota</taxon>
        <taxon>Sar</taxon>
        <taxon>Alveolata</taxon>
        <taxon>Dinophyceae</taxon>
        <taxon>Suessiales</taxon>
        <taxon>Suessiaceae</taxon>
        <taxon>Polarella</taxon>
    </lineage>
</organism>
<evidence type="ECO:0000256" key="1">
    <source>
        <dbReference type="SAM" id="Phobius"/>
    </source>
</evidence>
<dbReference type="EMBL" id="CAJNNW010026420">
    <property type="protein sequence ID" value="CAE8685160.1"/>
    <property type="molecule type" value="Genomic_DNA"/>
</dbReference>
<comment type="caution">
    <text evidence="2">The sequence shown here is derived from an EMBL/GenBank/DDBJ whole genome shotgun (WGS) entry which is preliminary data.</text>
</comment>
<proteinExistence type="predicted"/>
<sequence>MYAPVHVGMLVSELINLQTVIQTPVVRQPSRSIAQLPVQLCVLRVSVCVCVCVVVFCCAVRGVVVVVVVVVVLLLLLVLLLFCCSCCCFCWCWWRLCRFIKKCRIDAQKGWTMVDRSQGV</sequence>
<keyword evidence="1" id="KW-1133">Transmembrane helix</keyword>
<dbReference type="Proteomes" id="UP000626109">
    <property type="component" value="Unassembled WGS sequence"/>
</dbReference>
<feature type="transmembrane region" description="Helical" evidence="1">
    <location>
        <begin position="41"/>
        <end position="64"/>
    </location>
</feature>
<keyword evidence="1" id="KW-0472">Membrane</keyword>
<accession>A0A813JT45</accession>
<reference evidence="2" key="1">
    <citation type="submission" date="2021-02" db="EMBL/GenBank/DDBJ databases">
        <authorList>
            <person name="Dougan E. K."/>
            <person name="Rhodes N."/>
            <person name="Thang M."/>
            <person name="Chan C."/>
        </authorList>
    </citation>
    <scope>NUCLEOTIDE SEQUENCE</scope>
</reference>
<name>A0A813JT45_POLGL</name>
<feature type="transmembrane region" description="Helical" evidence="1">
    <location>
        <begin position="70"/>
        <end position="94"/>
    </location>
</feature>
<protein>
    <submittedName>
        <fullName evidence="2">Uncharacterized protein</fullName>
    </submittedName>
</protein>
<evidence type="ECO:0000313" key="3">
    <source>
        <dbReference type="Proteomes" id="UP000626109"/>
    </source>
</evidence>